<comment type="function">
    <text evidence="7">Controls stomatal patterning.</text>
</comment>
<dbReference type="GO" id="GO:0005576">
    <property type="term" value="C:extracellular region"/>
    <property type="evidence" value="ECO:0007669"/>
    <property type="project" value="UniProtKB-SubCell"/>
</dbReference>
<evidence type="ECO:0000313" key="9">
    <source>
        <dbReference type="Proteomes" id="UP000298416"/>
    </source>
</evidence>
<dbReference type="PANTHER" id="PTHR33109:SF94">
    <property type="entry name" value="EPIDERMAL PATTERNING FACTOR-LIKE PROTEIN"/>
    <property type="match status" value="1"/>
</dbReference>
<comment type="caution">
    <text evidence="8">The sequence shown here is derived from an EMBL/GenBank/DDBJ whole genome shotgun (WGS) entry which is preliminary data.</text>
</comment>
<keyword evidence="5" id="KW-0732">Signal</keyword>
<keyword evidence="3 7" id="KW-0217">Developmental protein</keyword>
<evidence type="ECO:0000256" key="6">
    <source>
        <dbReference type="ARBA" id="ARBA00023157"/>
    </source>
</evidence>
<proteinExistence type="inferred from homology"/>
<dbReference type="AlphaFoldDB" id="A0A8X8Y1Z4"/>
<name>A0A8X8Y1Z4_SALSN</name>
<dbReference type="GO" id="GO:0010052">
    <property type="term" value="P:guard cell differentiation"/>
    <property type="evidence" value="ECO:0007669"/>
    <property type="project" value="UniProtKB-UniRule"/>
</dbReference>
<sequence>MKFKYMIQYLLALEFLLLLTLNPLHFMARGRQISKQSDFTIRINEEKVMKMGVIGSKPPRCDNKRCKSCGNCEAVQVPIVTPNKIIYFPGISTIAYSRGDYISNYKPMCWKCKCGDLYFNPSGV</sequence>
<reference evidence="8" key="1">
    <citation type="submission" date="2018-01" db="EMBL/GenBank/DDBJ databases">
        <authorList>
            <person name="Mao J.F."/>
        </authorList>
    </citation>
    <scope>NUCLEOTIDE SEQUENCE</scope>
    <source>
        <strain evidence="8">Huo1</strain>
        <tissue evidence="8">Leaf</tissue>
    </source>
</reference>
<evidence type="ECO:0000256" key="7">
    <source>
        <dbReference type="RuleBase" id="RU367102"/>
    </source>
</evidence>
<evidence type="ECO:0000256" key="3">
    <source>
        <dbReference type="ARBA" id="ARBA00022473"/>
    </source>
</evidence>
<evidence type="ECO:0000313" key="8">
    <source>
        <dbReference type="EMBL" id="KAG6422043.1"/>
    </source>
</evidence>
<dbReference type="InterPro" id="IPR039455">
    <property type="entry name" value="EPFL"/>
</dbReference>
<dbReference type="Pfam" id="PF17181">
    <property type="entry name" value="EPF"/>
    <property type="match status" value="1"/>
</dbReference>
<evidence type="ECO:0000256" key="1">
    <source>
        <dbReference type="ARBA" id="ARBA00004613"/>
    </source>
</evidence>
<reference evidence="8" key="2">
    <citation type="submission" date="2020-08" db="EMBL/GenBank/DDBJ databases">
        <title>Plant Genome Project.</title>
        <authorList>
            <person name="Zhang R.-G."/>
        </authorList>
    </citation>
    <scope>NUCLEOTIDE SEQUENCE</scope>
    <source>
        <strain evidence="8">Huo1</strain>
        <tissue evidence="8">Leaf</tissue>
    </source>
</reference>
<comment type="subcellular location">
    <subcellularLocation>
        <location evidence="1 7">Secreted</location>
    </subcellularLocation>
</comment>
<evidence type="ECO:0000256" key="5">
    <source>
        <dbReference type="ARBA" id="ARBA00022729"/>
    </source>
</evidence>
<keyword evidence="9" id="KW-1185">Reference proteome</keyword>
<keyword evidence="4 7" id="KW-0964">Secreted</keyword>
<gene>
    <name evidence="8" type="ORF">SASPL_118604</name>
</gene>
<keyword evidence="6" id="KW-1015">Disulfide bond</keyword>
<dbReference type="PANTHER" id="PTHR33109">
    <property type="entry name" value="EPIDERMAL PATTERNING FACTOR-LIKE PROTEIN 4"/>
    <property type="match status" value="1"/>
</dbReference>
<organism evidence="8">
    <name type="scientific">Salvia splendens</name>
    <name type="common">Scarlet sage</name>
    <dbReference type="NCBI Taxonomy" id="180675"/>
    <lineage>
        <taxon>Eukaryota</taxon>
        <taxon>Viridiplantae</taxon>
        <taxon>Streptophyta</taxon>
        <taxon>Embryophyta</taxon>
        <taxon>Tracheophyta</taxon>
        <taxon>Spermatophyta</taxon>
        <taxon>Magnoliopsida</taxon>
        <taxon>eudicotyledons</taxon>
        <taxon>Gunneridae</taxon>
        <taxon>Pentapetalae</taxon>
        <taxon>asterids</taxon>
        <taxon>lamiids</taxon>
        <taxon>Lamiales</taxon>
        <taxon>Lamiaceae</taxon>
        <taxon>Nepetoideae</taxon>
        <taxon>Mentheae</taxon>
        <taxon>Salviinae</taxon>
        <taxon>Salvia</taxon>
        <taxon>Salvia subgen. Calosphace</taxon>
        <taxon>core Calosphace</taxon>
    </lineage>
</organism>
<accession>A0A8X8Y1Z4</accession>
<comment type="similarity">
    <text evidence="2 7">Belongs to the plant cysteine rich small secretory peptide family. Epidermal patterning factor subfamily.</text>
</comment>
<dbReference type="EMBL" id="PNBA02000006">
    <property type="protein sequence ID" value="KAG6422043.1"/>
    <property type="molecule type" value="Genomic_DNA"/>
</dbReference>
<dbReference type="Proteomes" id="UP000298416">
    <property type="component" value="Unassembled WGS sequence"/>
</dbReference>
<evidence type="ECO:0000256" key="2">
    <source>
        <dbReference type="ARBA" id="ARBA00008127"/>
    </source>
</evidence>
<evidence type="ECO:0000256" key="4">
    <source>
        <dbReference type="ARBA" id="ARBA00022525"/>
    </source>
</evidence>
<protein>
    <recommendedName>
        <fullName evidence="7">Epidermal patterning factor-like protein</fullName>
    </recommendedName>
</protein>